<dbReference type="RefSeq" id="WP_301664247.1">
    <property type="nucleotide sequence ID" value="NZ_VCYH01000005.1"/>
</dbReference>
<keyword evidence="2" id="KW-1185">Reference proteome</keyword>
<dbReference type="Proteomes" id="UP001168338">
    <property type="component" value="Unassembled WGS sequence"/>
</dbReference>
<dbReference type="InterPro" id="IPR011008">
    <property type="entry name" value="Dimeric_a/b-barrel"/>
</dbReference>
<evidence type="ECO:0008006" key="3">
    <source>
        <dbReference type="Google" id="ProtNLM"/>
    </source>
</evidence>
<sequence>MSESLIIIDTSEVQEGRLEDLKTAMEKLAAFAEENEPQMVAYRVYLNEDENRVTVIQVHADAASAEFHMSVGGPAFPGFADLVRMVELNIYGRPGPDLVEKLQQKARMLGPATVAVHTLSAGFTRFGVPGSR</sequence>
<proteinExistence type="predicted"/>
<evidence type="ECO:0000313" key="2">
    <source>
        <dbReference type="Proteomes" id="UP001168338"/>
    </source>
</evidence>
<dbReference type="EMBL" id="VCYH01000005">
    <property type="protein sequence ID" value="MDN7025105.1"/>
    <property type="molecule type" value="Genomic_DNA"/>
</dbReference>
<name>A0ABT8MAY9_9EURY</name>
<accession>A0ABT8MAY9</accession>
<evidence type="ECO:0000313" key="1">
    <source>
        <dbReference type="EMBL" id="MDN7025105.1"/>
    </source>
</evidence>
<comment type="caution">
    <text evidence="1">The sequence shown here is derived from an EMBL/GenBank/DDBJ whole genome shotgun (WGS) entry which is preliminary data.</text>
</comment>
<dbReference type="SUPFAM" id="SSF54909">
    <property type="entry name" value="Dimeric alpha+beta barrel"/>
    <property type="match status" value="1"/>
</dbReference>
<dbReference type="Gene3D" id="3.30.70.100">
    <property type="match status" value="1"/>
</dbReference>
<gene>
    <name evidence="1" type="ORF">FGU65_09425</name>
</gene>
<protein>
    <recommendedName>
        <fullName evidence="3">ABM domain-containing protein</fullName>
    </recommendedName>
</protein>
<reference evidence="1" key="1">
    <citation type="submission" date="2019-05" db="EMBL/GenBank/DDBJ databases">
        <title>Methanoculleus sp. FWC-SCC1, a methanogenic archaeon isolated from deep marine cold seep.</title>
        <authorList>
            <person name="Chen Y.-W."/>
            <person name="Chen S.-C."/>
            <person name="Teng N.-H."/>
            <person name="Lai M.-C."/>
        </authorList>
    </citation>
    <scope>NUCLEOTIDE SEQUENCE</scope>
    <source>
        <strain evidence="1">FWC-SCC1</strain>
    </source>
</reference>
<organism evidence="1 2">
    <name type="scientific">Methanoculleus frigidifontis</name>
    <dbReference type="NCBI Taxonomy" id="2584085"/>
    <lineage>
        <taxon>Archaea</taxon>
        <taxon>Methanobacteriati</taxon>
        <taxon>Methanobacteriota</taxon>
        <taxon>Stenosarchaea group</taxon>
        <taxon>Methanomicrobia</taxon>
        <taxon>Methanomicrobiales</taxon>
        <taxon>Methanomicrobiaceae</taxon>
        <taxon>Methanoculleus</taxon>
    </lineage>
</organism>